<dbReference type="GO" id="GO:0003677">
    <property type="term" value="F:DNA binding"/>
    <property type="evidence" value="ECO:0007669"/>
    <property type="project" value="InterPro"/>
</dbReference>
<dbReference type="EMBL" id="PP438412">
    <property type="protein sequence ID" value="XAI95461.1"/>
    <property type="molecule type" value="Genomic_DNA"/>
</dbReference>
<reference evidence="2" key="1">
    <citation type="submission" date="2024-03" db="EMBL/GenBank/DDBJ databases">
        <authorList>
            <person name="Lin W."/>
            <person name="Li D."/>
            <person name="Tong Y."/>
        </authorList>
    </citation>
    <scope>NUCLEOTIDE SEQUENCE</scope>
</reference>
<dbReference type="Pfam" id="PF02371">
    <property type="entry name" value="Transposase_20"/>
    <property type="match status" value="1"/>
</dbReference>
<organism evidence="2 3">
    <name type="scientific">Microcystis phage Mvi-JY20</name>
    <dbReference type="NCBI Taxonomy" id="3128146"/>
    <lineage>
        <taxon>Viruses</taxon>
        <taxon>Duplodnaviria</taxon>
        <taxon>Heunggongvirae</taxon>
        <taxon>Uroviricota</taxon>
        <taxon>Caudoviricetes</taxon>
    </lineage>
</organism>
<dbReference type="GO" id="GO:0006313">
    <property type="term" value="P:DNA transposition"/>
    <property type="evidence" value="ECO:0007669"/>
    <property type="project" value="InterPro"/>
</dbReference>
<evidence type="ECO:0000313" key="3">
    <source>
        <dbReference type="Proteomes" id="UP001459105"/>
    </source>
</evidence>
<proteinExistence type="predicted"/>
<dbReference type="InterPro" id="IPR003346">
    <property type="entry name" value="Transposase_20"/>
</dbReference>
<feature type="domain" description="Transposase IS116/IS110/IS902 C-terminal" evidence="1">
    <location>
        <begin position="91"/>
        <end position="167"/>
    </location>
</feature>
<evidence type="ECO:0000259" key="1">
    <source>
        <dbReference type="Pfam" id="PF02371"/>
    </source>
</evidence>
<name>A0AAX4QGV4_9CAUD</name>
<evidence type="ECO:0000313" key="2">
    <source>
        <dbReference type="EMBL" id="XAI95461.1"/>
    </source>
</evidence>
<dbReference type="Proteomes" id="UP001459105">
    <property type="component" value="Segment"/>
</dbReference>
<sequence length="241" mass="27502">MRKITTKIPWSPEVAVTLRAAVDIRENIAMKARIALDNRMRAIKQMTDDPGNSEQLRLLEEIAATIKPMEVAAEKAMTAFVSNHPMHDQMTAIRGVGSVLAARILSMIDIHKVSSVSALWKWAGMHVVDGKAARPVKGQKLDYNPRLKTSMFIFADVQIRNRGPYRDDYDRAKAEYAEKYPEKSAAHIHKMAMRKASKLFLSHLWQVWREMEGLPSDDAYILTVGRHTHKIHPHERGWPKM</sequence>
<dbReference type="GO" id="GO:0004803">
    <property type="term" value="F:transposase activity"/>
    <property type="evidence" value="ECO:0007669"/>
    <property type="project" value="InterPro"/>
</dbReference>
<protein>
    <recommendedName>
        <fullName evidence="1">Transposase IS116/IS110/IS902 C-terminal domain-containing protein</fullName>
    </recommendedName>
</protein>
<accession>A0AAX4QGV4</accession>